<evidence type="ECO:0000256" key="7">
    <source>
        <dbReference type="SAM" id="Phobius"/>
    </source>
</evidence>
<dbReference type="Gene3D" id="3.30.565.10">
    <property type="entry name" value="Histidine kinase-like ATPase, C-terminal domain"/>
    <property type="match status" value="1"/>
</dbReference>
<dbReference type="RefSeq" id="WP_115992888.1">
    <property type="nucleotide sequence ID" value="NZ_QRDY01000005.1"/>
</dbReference>
<dbReference type="SMART" id="SM00304">
    <property type="entry name" value="HAMP"/>
    <property type="match status" value="1"/>
</dbReference>
<keyword evidence="7" id="KW-1133">Transmembrane helix</keyword>
<evidence type="ECO:0000313" key="10">
    <source>
        <dbReference type="Proteomes" id="UP000256869"/>
    </source>
</evidence>
<dbReference type="Gene3D" id="6.10.340.10">
    <property type="match status" value="1"/>
</dbReference>
<proteinExistence type="predicted"/>
<comment type="subcellular location">
    <subcellularLocation>
        <location evidence="1">Cell membrane</location>
        <topology evidence="1">Multi-pass membrane protein</topology>
    </subcellularLocation>
</comment>
<keyword evidence="7" id="KW-0812">Transmembrane</keyword>
<dbReference type="InterPro" id="IPR003660">
    <property type="entry name" value="HAMP_dom"/>
</dbReference>
<keyword evidence="2" id="KW-1003">Cell membrane</keyword>
<reference evidence="9 10" key="1">
    <citation type="submission" date="2018-07" db="EMBL/GenBank/DDBJ databases">
        <title>Genomic Encyclopedia of Type Strains, Phase III (KMG-III): the genomes of soil and plant-associated and newly described type strains.</title>
        <authorList>
            <person name="Whitman W."/>
        </authorList>
    </citation>
    <scope>NUCLEOTIDE SEQUENCE [LARGE SCALE GENOMIC DNA]</scope>
    <source>
        <strain evidence="9 10">CECT 8236</strain>
    </source>
</reference>
<keyword evidence="5 9" id="KW-0418">Kinase</keyword>
<dbReference type="SUPFAM" id="SSF158472">
    <property type="entry name" value="HAMP domain-like"/>
    <property type="match status" value="1"/>
</dbReference>
<evidence type="ECO:0000256" key="2">
    <source>
        <dbReference type="ARBA" id="ARBA00022475"/>
    </source>
</evidence>
<keyword evidence="4" id="KW-0808">Transferase</keyword>
<dbReference type="Proteomes" id="UP000256869">
    <property type="component" value="Unassembled WGS sequence"/>
</dbReference>
<keyword evidence="10" id="KW-1185">Reference proteome</keyword>
<dbReference type="OrthoDB" id="9809348at2"/>
<dbReference type="CDD" id="cd06225">
    <property type="entry name" value="HAMP"/>
    <property type="match status" value="1"/>
</dbReference>
<dbReference type="GO" id="GO:0005886">
    <property type="term" value="C:plasma membrane"/>
    <property type="evidence" value="ECO:0007669"/>
    <property type="project" value="UniProtKB-SubCell"/>
</dbReference>
<evidence type="ECO:0000256" key="1">
    <source>
        <dbReference type="ARBA" id="ARBA00004651"/>
    </source>
</evidence>
<dbReference type="Pfam" id="PF02518">
    <property type="entry name" value="HATPase_c"/>
    <property type="match status" value="1"/>
</dbReference>
<feature type="transmembrane region" description="Helical" evidence="7">
    <location>
        <begin position="21"/>
        <end position="39"/>
    </location>
</feature>
<name>A0A3D9IJA4_9BACL</name>
<keyword evidence="3" id="KW-0597">Phosphoprotein</keyword>
<protein>
    <submittedName>
        <fullName evidence="9">Sensor histidine kinase YesM</fullName>
    </submittedName>
</protein>
<evidence type="ECO:0000256" key="6">
    <source>
        <dbReference type="ARBA" id="ARBA00023136"/>
    </source>
</evidence>
<keyword evidence="6 7" id="KW-0472">Membrane</keyword>
<sequence length="602" mass="68318">MRVISRYLSGISIKNKIFISNILIIVISISILAIFANIVSQKAIIEKAVNNSSRELVLIDNNLQTLLFSVEDYSKILASDFRLQSVLYNDFLSKKMVDYKPVEGLNNLSMNKTLSETISNIVEPNTKIKAASILTASDQWVDVGFADNRFAARVFGSFNETSDRTLLPAWTGLIKFRFLYEGEDNVFAVSKTVIHKDTGKTIGRVFLYIKETVIASIYESEINYKGGEFYILDRNGKIISSRNKSNLYQDFKEVTSVSNPESFQENNNFIQGSGARKVLVSSHLFEPLHWSIVSVVPVDEITVERKEINQLIIRIGIVCLLVALAVSFRLSRSITRPIFQLSKTIRKIRTGELDIRSSYQSTDEIGYLSEGFNNLMDRIEVLMAENVEKQRTKAEIEFKLLQSQVKPHFLYNTVETIVSLIKLDMKTEAISAAKYMANFYKISLSKGHDMISIREEMLLTESYLEIQQLRYVEYMEYAMDIDEEIMPYSIPKLTLQPIVENAIYHGLKMNKEKGLLRITGRRCGEDVRIEIYDNGAGMDEIQTKAILKEVAGDGVGSGFGARSVHNRIVMLYGYKYGLEIESVLGVYTKVIIRLPLLVPQEG</sequence>
<dbReference type="InterPro" id="IPR010559">
    <property type="entry name" value="Sig_transdc_His_kin_internal"/>
</dbReference>
<dbReference type="GO" id="GO:0000155">
    <property type="term" value="F:phosphorelay sensor kinase activity"/>
    <property type="evidence" value="ECO:0007669"/>
    <property type="project" value="InterPro"/>
</dbReference>
<evidence type="ECO:0000256" key="4">
    <source>
        <dbReference type="ARBA" id="ARBA00022679"/>
    </source>
</evidence>
<evidence type="ECO:0000256" key="3">
    <source>
        <dbReference type="ARBA" id="ARBA00022553"/>
    </source>
</evidence>
<dbReference type="InterPro" id="IPR003594">
    <property type="entry name" value="HATPase_dom"/>
</dbReference>
<gene>
    <name evidence="9" type="ORF">DFP95_105303</name>
</gene>
<dbReference type="Gene3D" id="3.30.450.20">
    <property type="entry name" value="PAS domain"/>
    <property type="match status" value="2"/>
</dbReference>
<dbReference type="InterPro" id="IPR050640">
    <property type="entry name" value="Bact_2-comp_sensor_kinase"/>
</dbReference>
<dbReference type="Pfam" id="PF00672">
    <property type="entry name" value="HAMP"/>
    <property type="match status" value="1"/>
</dbReference>
<evidence type="ECO:0000256" key="5">
    <source>
        <dbReference type="ARBA" id="ARBA00022777"/>
    </source>
</evidence>
<dbReference type="InterPro" id="IPR036890">
    <property type="entry name" value="HATPase_C_sf"/>
</dbReference>
<comment type="caution">
    <text evidence="9">The sequence shown here is derived from an EMBL/GenBank/DDBJ whole genome shotgun (WGS) entry which is preliminary data.</text>
</comment>
<organism evidence="9 10">
    <name type="scientific">Cohnella lupini</name>
    <dbReference type="NCBI Taxonomy" id="1294267"/>
    <lineage>
        <taxon>Bacteria</taxon>
        <taxon>Bacillati</taxon>
        <taxon>Bacillota</taxon>
        <taxon>Bacilli</taxon>
        <taxon>Bacillales</taxon>
        <taxon>Paenibacillaceae</taxon>
        <taxon>Cohnella</taxon>
    </lineage>
</organism>
<dbReference type="PANTHER" id="PTHR34220:SF7">
    <property type="entry name" value="SENSOR HISTIDINE KINASE YPDA"/>
    <property type="match status" value="1"/>
</dbReference>
<accession>A0A3D9IJA4</accession>
<dbReference type="PROSITE" id="PS50885">
    <property type="entry name" value="HAMP"/>
    <property type="match status" value="1"/>
</dbReference>
<dbReference type="SMART" id="SM00387">
    <property type="entry name" value="HATPase_c"/>
    <property type="match status" value="1"/>
</dbReference>
<dbReference type="EMBL" id="QRDY01000005">
    <property type="protein sequence ID" value="RED61874.1"/>
    <property type="molecule type" value="Genomic_DNA"/>
</dbReference>
<dbReference type="Pfam" id="PF06580">
    <property type="entry name" value="His_kinase"/>
    <property type="match status" value="1"/>
</dbReference>
<dbReference type="AlphaFoldDB" id="A0A3D9IJA4"/>
<evidence type="ECO:0000313" key="9">
    <source>
        <dbReference type="EMBL" id="RED61874.1"/>
    </source>
</evidence>
<dbReference type="PANTHER" id="PTHR34220">
    <property type="entry name" value="SENSOR HISTIDINE KINASE YPDA"/>
    <property type="match status" value="1"/>
</dbReference>
<evidence type="ECO:0000259" key="8">
    <source>
        <dbReference type="PROSITE" id="PS50885"/>
    </source>
</evidence>
<dbReference type="SUPFAM" id="SSF55874">
    <property type="entry name" value="ATPase domain of HSP90 chaperone/DNA topoisomerase II/histidine kinase"/>
    <property type="match status" value="1"/>
</dbReference>
<feature type="domain" description="HAMP" evidence="8">
    <location>
        <begin position="332"/>
        <end position="384"/>
    </location>
</feature>